<evidence type="ECO:0000313" key="2">
    <source>
        <dbReference type="EMBL" id="KGN65879.1"/>
    </source>
</evidence>
<accession>A0A0A0LXV2</accession>
<feature type="domain" description="DUF7392" evidence="1">
    <location>
        <begin position="98"/>
        <end position="210"/>
    </location>
</feature>
<sequence length="242" mass="27426">MEWCVGFNDKEIYVSFVVFKPMVLVVDDFVEALKQFSFSTNNLGCIQNCVLKSIHGNMIIWCGIWTKKLIQNPQLLSETLLQTMISKTSNMATLLDLSFFEAYGGESMDGSCVAKFTSKSIISMISIAAKCGDINDLSYACLAIFKSRFRKIEGVNSGICLKSQNRPTVVSLHVWNSPFYCYSWILNSDHLNSMLPYLDHFSLCIKYDIYQVVNISDANVPNFKDLDNDEERGNKCKSFDVK</sequence>
<reference evidence="2 3" key="4">
    <citation type="journal article" date="2011" name="BMC Genomics">
        <title>RNA-Seq improves annotation of protein-coding genes in the cucumber genome.</title>
        <authorList>
            <person name="Li Z."/>
            <person name="Zhang Z."/>
            <person name="Yan P."/>
            <person name="Huang S."/>
            <person name="Fei Z."/>
            <person name="Lin K."/>
        </authorList>
    </citation>
    <scope>NUCLEOTIDE SEQUENCE [LARGE SCALE GENOMIC DNA]</scope>
    <source>
        <strain evidence="3">cv. 9930</strain>
    </source>
</reference>
<evidence type="ECO:0000313" key="3">
    <source>
        <dbReference type="Proteomes" id="UP000029981"/>
    </source>
</evidence>
<protein>
    <recommendedName>
        <fullName evidence="1">DUF7392 domain-containing protein</fullName>
    </recommendedName>
</protein>
<dbReference type="KEGG" id="csv:105434510"/>
<dbReference type="Pfam" id="PF24118">
    <property type="entry name" value="DUF7392"/>
    <property type="match status" value="1"/>
</dbReference>
<dbReference type="PANTHER" id="PTHR38226:SF3">
    <property type="entry name" value="(WILD MALAYSIAN BANANA) HYPOTHETICAL PROTEIN"/>
    <property type="match status" value="1"/>
</dbReference>
<dbReference type="PANTHER" id="PTHR38226">
    <property type="entry name" value="(WILD MALAYSIAN BANANA) HYPOTHETICAL PROTEIN"/>
    <property type="match status" value="1"/>
</dbReference>
<dbReference type="InterPro" id="IPR055816">
    <property type="entry name" value="DUF7392"/>
</dbReference>
<name>A0A0A0LXV2_CUCSA</name>
<dbReference type="EMBL" id="CM002922">
    <property type="protein sequence ID" value="KGN65879.1"/>
    <property type="molecule type" value="Genomic_DNA"/>
</dbReference>
<dbReference type="OrthoDB" id="1848500at2759"/>
<evidence type="ECO:0000259" key="1">
    <source>
        <dbReference type="Pfam" id="PF24118"/>
    </source>
</evidence>
<dbReference type="OMA" id="QFSLCTE"/>
<reference evidence="2 3" key="3">
    <citation type="journal article" date="2010" name="BMC Genomics">
        <title>Transcriptome sequencing and comparative analysis of cucumber flowers with different sex types.</title>
        <authorList>
            <person name="Guo S."/>
            <person name="Zheng Y."/>
            <person name="Joung J.G."/>
            <person name="Liu S."/>
            <person name="Zhang Z."/>
            <person name="Crasta O.R."/>
            <person name="Sobral B.W."/>
            <person name="Xu Y."/>
            <person name="Huang S."/>
            <person name="Fei Z."/>
        </authorList>
    </citation>
    <scope>NUCLEOTIDE SEQUENCE [LARGE SCALE GENOMIC DNA]</scope>
    <source>
        <strain evidence="3">cv. 9930</strain>
    </source>
</reference>
<dbReference type="AlphaFoldDB" id="A0A0A0LXV2"/>
<gene>
    <name evidence="2" type="ORF">Csa_1G536320</name>
</gene>
<keyword evidence="3" id="KW-1185">Reference proteome</keyword>
<dbReference type="Gramene" id="KGN65879">
    <property type="protein sequence ID" value="KGN65879"/>
    <property type="gene ID" value="Csa_1G536320"/>
</dbReference>
<reference evidence="2 3" key="1">
    <citation type="journal article" date="2009" name="Nat. Genet.">
        <title>The genome of the cucumber, Cucumis sativus L.</title>
        <authorList>
            <person name="Huang S."/>
            <person name="Li R."/>
            <person name="Zhang Z."/>
            <person name="Li L."/>
            <person name="Gu X."/>
            <person name="Fan W."/>
            <person name="Lucas W.J."/>
            <person name="Wang X."/>
            <person name="Xie B."/>
            <person name="Ni P."/>
            <person name="Ren Y."/>
            <person name="Zhu H."/>
            <person name="Li J."/>
            <person name="Lin K."/>
            <person name="Jin W."/>
            <person name="Fei Z."/>
            <person name="Li G."/>
            <person name="Staub J."/>
            <person name="Kilian A."/>
            <person name="van der Vossen E.A."/>
            <person name="Wu Y."/>
            <person name="Guo J."/>
            <person name="He J."/>
            <person name="Jia Z."/>
            <person name="Ren Y."/>
            <person name="Tian G."/>
            <person name="Lu Y."/>
            <person name="Ruan J."/>
            <person name="Qian W."/>
            <person name="Wang M."/>
            <person name="Huang Q."/>
            <person name="Li B."/>
            <person name="Xuan Z."/>
            <person name="Cao J."/>
            <person name="Asan"/>
            <person name="Wu Z."/>
            <person name="Zhang J."/>
            <person name="Cai Q."/>
            <person name="Bai Y."/>
            <person name="Zhao B."/>
            <person name="Han Y."/>
            <person name="Li Y."/>
            <person name="Li X."/>
            <person name="Wang S."/>
            <person name="Shi Q."/>
            <person name="Liu S."/>
            <person name="Cho W.K."/>
            <person name="Kim J.Y."/>
            <person name="Xu Y."/>
            <person name="Heller-Uszynska K."/>
            <person name="Miao H."/>
            <person name="Cheng Z."/>
            <person name="Zhang S."/>
            <person name="Wu J."/>
            <person name="Yang Y."/>
            <person name="Kang H."/>
            <person name="Li M."/>
            <person name="Liang H."/>
            <person name="Ren X."/>
            <person name="Shi Z."/>
            <person name="Wen M."/>
            <person name="Jian M."/>
            <person name="Yang H."/>
            <person name="Zhang G."/>
            <person name="Yang Z."/>
            <person name="Chen R."/>
            <person name="Liu S."/>
            <person name="Li J."/>
            <person name="Ma L."/>
            <person name="Liu H."/>
            <person name="Zhou Y."/>
            <person name="Zhao J."/>
            <person name="Fang X."/>
            <person name="Li G."/>
            <person name="Fang L."/>
            <person name="Li Y."/>
            <person name="Liu D."/>
            <person name="Zheng H."/>
            <person name="Zhang Y."/>
            <person name="Qin N."/>
            <person name="Li Z."/>
            <person name="Yang G."/>
            <person name="Yang S."/>
            <person name="Bolund L."/>
            <person name="Kristiansen K."/>
            <person name="Zheng H."/>
            <person name="Li S."/>
            <person name="Zhang X."/>
            <person name="Yang H."/>
            <person name="Wang J."/>
            <person name="Sun R."/>
            <person name="Zhang B."/>
            <person name="Jiang S."/>
            <person name="Wang J."/>
            <person name="Du Y."/>
            <person name="Li S."/>
        </authorList>
    </citation>
    <scope>NUCLEOTIDE SEQUENCE [LARGE SCALE GENOMIC DNA]</scope>
    <source>
        <strain evidence="3">cv. 9930</strain>
    </source>
</reference>
<reference evidence="2 3" key="2">
    <citation type="journal article" date="2009" name="PLoS ONE">
        <title>An integrated genetic and cytogenetic map of the cucumber genome.</title>
        <authorList>
            <person name="Ren Y."/>
            <person name="Zhang Z."/>
            <person name="Liu J."/>
            <person name="Staub J.E."/>
            <person name="Han Y."/>
            <person name="Cheng Z."/>
            <person name="Li X."/>
            <person name="Lu J."/>
            <person name="Miao H."/>
            <person name="Kang H."/>
            <person name="Xie B."/>
            <person name="Gu X."/>
            <person name="Wang X."/>
            <person name="Du Y."/>
            <person name="Jin W."/>
            <person name="Huang S."/>
        </authorList>
    </citation>
    <scope>NUCLEOTIDE SEQUENCE [LARGE SCALE GENOMIC DNA]</scope>
    <source>
        <strain evidence="3">cv. 9930</strain>
    </source>
</reference>
<organism evidence="2 3">
    <name type="scientific">Cucumis sativus</name>
    <name type="common">Cucumber</name>
    <dbReference type="NCBI Taxonomy" id="3659"/>
    <lineage>
        <taxon>Eukaryota</taxon>
        <taxon>Viridiplantae</taxon>
        <taxon>Streptophyta</taxon>
        <taxon>Embryophyta</taxon>
        <taxon>Tracheophyta</taxon>
        <taxon>Spermatophyta</taxon>
        <taxon>Magnoliopsida</taxon>
        <taxon>eudicotyledons</taxon>
        <taxon>Gunneridae</taxon>
        <taxon>Pentapetalae</taxon>
        <taxon>rosids</taxon>
        <taxon>fabids</taxon>
        <taxon>Cucurbitales</taxon>
        <taxon>Cucurbitaceae</taxon>
        <taxon>Benincaseae</taxon>
        <taxon>Cucumis</taxon>
    </lineage>
</organism>
<proteinExistence type="predicted"/>
<dbReference type="Proteomes" id="UP000029981">
    <property type="component" value="Chromosome 1"/>
</dbReference>